<accession>A0AAN7Z8L4</accession>
<proteinExistence type="predicted"/>
<dbReference type="Proteomes" id="UP001305414">
    <property type="component" value="Unassembled WGS sequence"/>
</dbReference>
<keyword evidence="4" id="KW-1185">Reference proteome</keyword>
<feature type="region of interest" description="Disordered" evidence="1">
    <location>
        <begin position="1"/>
        <end position="37"/>
    </location>
</feature>
<dbReference type="PROSITE" id="PS51388">
    <property type="entry name" value="GED"/>
    <property type="match status" value="1"/>
</dbReference>
<evidence type="ECO:0000313" key="4">
    <source>
        <dbReference type="Proteomes" id="UP001305414"/>
    </source>
</evidence>
<feature type="domain" description="GED" evidence="2">
    <location>
        <begin position="53"/>
        <end position="144"/>
    </location>
</feature>
<comment type="caution">
    <text evidence="3">The sequence shown here is derived from an EMBL/GenBank/DDBJ whole genome shotgun (WGS) entry which is preliminary data.</text>
</comment>
<evidence type="ECO:0000259" key="2">
    <source>
        <dbReference type="PROSITE" id="PS51388"/>
    </source>
</evidence>
<dbReference type="AlphaFoldDB" id="A0AAN7Z8L4"/>
<dbReference type="InterPro" id="IPR020850">
    <property type="entry name" value="GED_dom"/>
</dbReference>
<sequence length="144" mass="16293">MSNDRYPDDCPAPRRSLDPDGDSIGKEKAKRGEKSIQKTVEDLNPYLSGDLGAARVIEQVEMHYESVRASFTGYVAALVVEQKIMGQLANNVLITTLIRDIDEQMVNRIAGERPDHAKKRIEIENNLDIMRGVMKAMEEYQKEN</sequence>
<evidence type="ECO:0000313" key="3">
    <source>
        <dbReference type="EMBL" id="KAK5633112.1"/>
    </source>
</evidence>
<protein>
    <recommendedName>
        <fullName evidence="2">GED domain-containing protein</fullName>
    </recommendedName>
</protein>
<evidence type="ECO:0000256" key="1">
    <source>
        <dbReference type="SAM" id="MobiDB-lite"/>
    </source>
</evidence>
<dbReference type="EMBL" id="JAWHQM010000030">
    <property type="protein sequence ID" value="KAK5633112.1"/>
    <property type="molecule type" value="Genomic_DNA"/>
</dbReference>
<name>A0AAN7Z8L4_9PEZI</name>
<gene>
    <name evidence="3" type="ORF">RRF57_008826</name>
</gene>
<reference evidence="3 4" key="1">
    <citation type="submission" date="2023-10" db="EMBL/GenBank/DDBJ databases">
        <title>Draft genome sequence of Xylaria bambusicola isolate GMP-LS, the root and basal stem rot pathogen of sugarcane in Indonesia.</title>
        <authorList>
            <person name="Selvaraj P."/>
            <person name="Muralishankar V."/>
            <person name="Muruganantham S."/>
            <person name="Sp S."/>
            <person name="Haryani S."/>
            <person name="Lau K.J.X."/>
            <person name="Naqvi N.I."/>
        </authorList>
    </citation>
    <scope>NUCLEOTIDE SEQUENCE [LARGE SCALE GENOMIC DNA]</scope>
    <source>
        <strain evidence="3">GMP-LS</strain>
    </source>
</reference>
<organism evidence="3 4">
    <name type="scientific">Xylaria bambusicola</name>
    <dbReference type="NCBI Taxonomy" id="326684"/>
    <lineage>
        <taxon>Eukaryota</taxon>
        <taxon>Fungi</taxon>
        <taxon>Dikarya</taxon>
        <taxon>Ascomycota</taxon>
        <taxon>Pezizomycotina</taxon>
        <taxon>Sordariomycetes</taxon>
        <taxon>Xylariomycetidae</taxon>
        <taxon>Xylariales</taxon>
        <taxon>Xylariaceae</taxon>
        <taxon>Xylaria</taxon>
    </lineage>
</organism>